<dbReference type="Proteomes" id="UP000886523">
    <property type="component" value="Unassembled WGS sequence"/>
</dbReference>
<name>A0A9P6B979_9AGAM</name>
<dbReference type="OrthoDB" id="2591106at2759"/>
<evidence type="ECO:0000313" key="3">
    <source>
        <dbReference type="EMBL" id="KAF9519875.1"/>
    </source>
</evidence>
<feature type="transmembrane region" description="Helical" evidence="2">
    <location>
        <begin position="261"/>
        <end position="283"/>
    </location>
</feature>
<feature type="transmembrane region" description="Helical" evidence="2">
    <location>
        <begin position="940"/>
        <end position="961"/>
    </location>
</feature>
<comment type="caution">
    <text evidence="3">The sequence shown here is derived from an EMBL/GenBank/DDBJ whole genome shotgun (WGS) entry which is preliminary data.</text>
</comment>
<proteinExistence type="predicted"/>
<keyword evidence="2" id="KW-0812">Transmembrane</keyword>
<reference evidence="3" key="1">
    <citation type="journal article" date="2020" name="Nat. Commun.">
        <title>Large-scale genome sequencing of mycorrhizal fungi provides insights into the early evolution of symbiotic traits.</title>
        <authorList>
            <person name="Miyauchi S."/>
            <person name="Kiss E."/>
            <person name="Kuo A."/>
            <person name="Drula E."/>
            <person name="Kohler A."/>
            <person name="Sanchez-Garcia M."/>
            <person name="Morin E."/>
            <person name="Andreopoulos B."/>
            <person name="Barry K.W."/>
            <person name="Bonito G."/>
            <person name="Buee M."/>
            <person name="Carver A."/>
            <person name="Chen C."/>
            <person name="Cichocki N."/>
            <person name="Clum A."/>
            <person name="Culley D."/>
            <person name="Crous P.W."/>
            <person name="Fauchery L."/>
            <person name="Girlanda M."/>
            <person name="Hayes R.D."/>
            <person name="Keri Z."/>
            <person name="LaButti K."/>
            <person name="Lipzen A."/>
            <person name="Lombard V."/>
            <person name="Magnuson J."/>
            <person name="Maillard F."/>
            <person name="Murat C."/>
            <person name="Nolan M."/>
            <person name="Ohm R.A."/>
            <person name="Pangilinan J."/>
            <person name="Pereira M.F."/>
            <person name="Perotto S."/>
            <person name="Peter M."/>
            <person name="Pfister S."/>
            <person name="Riley R."/>
            <person name="Sitrit Y."/>
            <person name="Stielow J.B."/>
            <person name="Szollosi G."/>
            <person name="Zifcakova L."/>
            <person name="Stursova M."/>
            <person name="Spatafora J.W."/>
            <person name="Tedersoo L."/>
            <person name="Vaario L.M."/>
            <person name="Yamada A."/>
            <person name="Yan M."/>
            <person name="Wang P."/>
            <person name="Xu J."/>
            <person name="Bruns T."/>
            <person name="Baldrian P."/>
            <person name="Vilgalys R."/>
            <person name="Dunand C."/>
            <person name="Henrissat B."/>
            <person name="Grigoriev I.V."/>
            <person name="Hibbett D."/>
            <person name="Nagy L.G."/>
            <person name="Martin F.M."/>
        </authorList>
    </citation>
    <scope>NUCLEOTIDE SEQUENCE</scope>
    <source>
        <strain evidence="3">UP504</strain>
    </source>
</reference>
<feature type="region of interest" description="Disordered" evidence="1">
    <location>
        <begin position="531"/>
        <end position="574"/>
    </location>
</feature>
<evidence type="ECO:0008006" key="5">
    <source>
        <dbReference type="Google" id="ProtNLM"/>
    </source>
</evidence>
<feature type="transmembrane region" description="Helical" evidence="2">
    <location>
        <begin position="1033"/>
        <end position="1053"/>
    </location>
</feature>
<evidence type="ECO:0000313" key="4">
    <source>
        <dbReference type="Proteomes" id="UP000886523"/>
    </source>
</evidence>
<keyword evidence="4" id="KW-1185">Reference proteome</keyword>
<dbReference type="EMBL" id="MU128915">
    <property type="protein sequence ID" value="KAF9519875.1"/>
    <property type="molecule type" value="Genomic_DNA"/>
</dbReference>
<feature type="transmembrane region" description="Helical" evidence="2">
    <location>
        <begin position="1065"/>
        <end position="1087"/>
    </location>
</feature>
<feature type="transmembrane region" description="Helical" evidence="2">
    <location>
        <begin position="167"/>
        <end position="190"/>
    </location>
</feature>
<keyword evidence="2" id="KW-0472">Membrane</keyword>
<feature type="transmembrane region" description="Helical" evidence="2">
    <location>
        <begin position="906"/>
        <end position="934"/>
    </location>
</feature>
<protein>
    <recommendedName>
        <fullName evidence="5">CSC1/OSCA1-like 7TM region domain-containing protein</fullName>
    </recommendedName>
</protein>
<feature type="transmembrane region" description="Helical" evidence="2">
    <location>
        <begin position="859"/>
        <end position="885"/>
    </location>
</feature>
<evidence type="ECO:0000256" key="2">
    <source>
        <dbReference type="SAM" id="Phobius"/>
    </source>
</evidence>
<feature type="compositionally biased region" description="Polar residues" evidence="1">
    <location>
        <begin position="563"/>
        <end position="574"/>
    </location>
</feature>
<gene>
    <name evidence="3" type="ORF">BS47DRAFT_1336602</name>
</gene>
<feature type="transmembrane region" description="Helical" evidence="2">
    <location>
        <begin position="1007"/>
        <end position="1027"/>
    </location>
</feature>
<keyword evidence="2" id="KW-1133">Transmembrane helix</keyword>
<evidence type="ECO:0000256" key="1">
    <source>
        <dbReference type="SAM" id="MobiDB-lite"/>
    </source>
</evidence>
<accession>A0A9P6B979</accession>
<feature type="region of interest" description="Disordered" evidence="1">
    <location>
        <begin position="1139"/>
        <end position="1168"/>
    </location>
</feature>
<feature type="transmembrane region" description="Helical" evidence="2">
    <location>
        <begin position="352"/>
        <end position="372"/>
    </location>
</feature>
<feature type="transmembrane region" description="Helical" evidence="2">
    <location>
        <begin position="1093"/>
        <end position="1115"/>
    </location>
</feature>
<sequence length="1293" mass="140176">MAAAAPAVPWKRLFNNGVSVSSALSSPLSTSESLINTLASSLSNSAAGAYTSTVPTDTSSLYASSTTSSSVPLVSSSSFSDPFSRTSSSLSTTLSSVPIVFLAPLTESITVPTTLTVSSSAFVTNTVILSLVPEPTTSYSIVSSAPTARGNNARTVCAGHGLDSMSIGVLSTIIFSVVVGAIIWMLFAFLRPKIPQLYALREWFIRPDLRPPPLGPSFWAFLFPPVPLVPKMPSDVSDLGDSDAVDARLFPSDDELSQRTIWIAFLLVLGWTFVGLASAIPLYTVGMPCTGDTLPTPRYGGQYSALQDLSLIRLLRLLQDGNVSTTTAGGNALSRRLVVNGIDRAHKARVRLLILTVILLAVSILPALIKLLREFEKLLAFRRRWLHIRCQGMEMGWLSVDKTPGFVGLGESAVKDRFAKYGLGALRDDPSRTPSEREEDDARRVGHLREVSMAGDESEALTAPAGLRSGEDGNEINVTSLFSVVDTQELDELIHARDVVLNNLEQAECLYISSFRMSTPEPTIASMDEIAPSPEEHSHSSTRKRQISHPRALQTMPGRKSRQPSTFSNAPTSYTAPSSYYRLRGVRRVSTGPMGIAQSVNDAALADADEFGQRTGSRVHTAHQSVAFGRLPQGTQGHVNLAQGPNYGPPTSAEEAEWLEKRGWNMVPDRTHLPEILERSSFWSRFGLGFPPRGSQIVVPPTVSSQIMVPPTISEESFFSPHDSDGSSGVHQRAMETLASAAAAAGGGSSLGLTSAVHRRMQQQLPIPRPLSGLHPVHLETLYNDIRKWRTQLKKCNYDIAEKQQQLYDDIANGVSVRGWLLLGRGVRFLPGVQMIEGRSKDDVRWSELQHDGGVIGQVSFWIIVAVVSSLLAGALIPVVGLVLASGPNFAHYFPFLKPLVGYHRLGPALATTLAPSLAAILFICVGLGIVHYAAQVSHFFVVTSVGGVWLIALSAILFGLESLNSHSGETTTISEARLWRVTWAQWKAITPRQTFRAAYPRPYNPSFGMGACILGVFFAATLTMLFPLIGPPLVVLLFLTLVAHRYLVGYVYGRTERGQSGGLLQLWIIRRFATMLALQPLLLGLILLSHRLWTLAIVLLGCAALLVIVVELYTEIRLREPGVRSLSSAARTSLEKFTHDAKRHQDFGGDDKDLPARPDEPGTFPYQRSRTSVASVLDMMSVTLAIGPSASRPRRPVPLLTESIDDLVSTARAVATNPAAAPQLNPIDPMDDVADLLYPPTLLAPPPLIWLSNDTAGVAESEAGDLRRFHQLEAILDLPTSPPPPPPKDIRR</sequence>
<organism evidence="3 4">
    <name type="scientific">Hydnum rufescens UP504</name>
    <dbReference type="NCBI Taxonomy" id="1448309"/>
    <lineage>
        <taxon>Eukaryota</taxon>
        <taxon>Fungi</taxon>
        <taxon>Dikarya</taxon>
        <taxon>Basidiomycota</taxon>
        <taxon>Agaricomycotina</taxon>
        <taxon>Agaricomycetes</taxon>
        <taxon>Cantharellales</taxon>
        <taxon>Hydnaceae</taxon>
        <taxon>Hydnum</taxon>
    </lineage>
</organism>
<feature type="compositionally biased region" description="Basic and acidic residues" evidence="1">
    <location>
        <begin position="1139"/>
        <end position="1161"/>
    </location>
</feature>